<dbReference type="PANTHER" id="PTHR23504">
    <property type="entry name" value="MAJOR FACILITATOR SUPERFAMILY DOMAIN-CONTAINING PROTEIN 10"/>
    <property type="match status" value="1"/>
</dbReference>
<dbReference type="InterPro" id="IPR011701">
    <property type="entry name" value="MFS"/>
</dbReference>
<feature type="transmembrane region" description="Helical" evidence="6">
    <location>
        <begin position="7"/>
        <end position="32"/>
    </location>
</feature>
<gene>
    <name evidence="8" type="ORF">MAGMO_3039</name>
</gene>
<dbReference type="InterPro" id="IPR020846">
    <property type="entry name" value="MFS_dom"/>
</dbReference>
<feature type="transmembrane region" description="Helical" evidence="6">
    <location>
        <begin position="286"/>
        <end position="304"/>
    </location>
</feature>
<sequence>MQKKATVTIIFLTVFLDLLGFGMVLPLMPIYASDARFLASPAEIGWLMAIYSLMQFLFAPLWGRLSDRVGRRPVLIIGLFGSAISYLVYGLAGSLLVLFLSRGMAGFMGANIAAAQAAMADITPPEKRAQGMGIIGAAFSLGFVLGPAMGGLLAGYGAETAPLVAAVITGMNAVAAIFFLAETRDLSHEEGPITKRAHPLSLHPWQQAKAFPGALMVCIFMGLFITLFAAFEVTLPLWSQIVMEWTEDSVVMSETGYLFAYVGIVMAIVQGGVVRRLVPKWGEKRTALTGMFLISMGLMLLANAGGYTALLISLGLAATGAGLVHPGLSSLVSLNTDEDKQGLMMGLFQSMSALGRVIGPVWGGALFTLLQGKIFLISAVGLAVMLGLFIPLSRERIKDVREINETA</sequence>
<dbReference type="AlphaFoldDB" id="A0A1S7LJW2"/>
<accession>A0A1S7LJW2</accession>
<evidence type="ECO:0000256" key="5">
    <source>
        <dbReference type="ARBA" id="ARBA00023136"/>
    </source>
</evidence>
<protein>
    <submittedName>
        <fullName evidence="8">Putative major facilitator superfamily MFS_1, probable relate to the chemotaxis</fullName>
    </submittedName>
</protein>
<dbReference type="Gene3D" id="1.20.1250.20">
    <property type="entry name" value="MFS general substrate transporter like domains"/>
    <property type="match status" value="1"/>
</dbReference>
<dbReference type="PROSITE" id="PS50850">
    <property type="entry name" value="MFS"/>
    <property type="match status" value="1"/>
</dbReference>
<feature type="transmembrane region" description="Helical" evidence="6">
    <location>
        <begin position="134"/>
        <end position="157"/>
    </location>
</feature>
<dbReference type="InterPro" id="IPR036259">
    <property type="entry name" value="MFS_trans_sf"/>
</dbReference>
<feature type="transmembrane region" description="Helical" evidence="6">
    <location>
        <begin position="255"/>
        <end position="274"/>
    </location>
</feature>
<proteinExistence type="predicted"/>
<evidence type="ECO:0000259" key="7">
    <source>
        <dbReference type="PROSITE" id="PS50850"/>
    </source>
</evidence>
<reference evidence="8" key="1">
    <citation type="submission" date="2015-04" db="EMBL/GenBank/DDBJ databases">
        <authorList>
            <person name="Syromyatnikov M.Y."/>
            <person name="Popov V.N."/>
        </authorList>
    </citation>
    <scope>NUCLEOTIDE SEQUENCE</scope>
    <source>
        <strain evidence="8">MO-1</strain>
    </source>
</reference>
<organism evidence="8">
    <name type="scientific">Magnetococcus massalia (strain MO-1)</name>
    <dbReference type="NCBI Taxonomy" id="451514"/>
    <lineage>
        <taxon>Bacteria</taxon>
        <taxon>Pseudomonadati</taxon>
        <taxon>Pseudomonadota</taxon>
        <taxon>Magnetococcia</taxon>
        <taxon>Magnetococcales</taxon>
        <taxon>Magnetococcaceae</taxon>
        <taxon>Magnetococcus</taxon>
    </lineage>
</organism>
<evidence type="ECO:0000313" key="8">
    <source>
        <dbReference type="EMBL" id="CRH07185.1"/>
    </source>
</evidence>
<dbReference type="PRINTS" id="PR01035">
    <property type="entry name" value="TCRTETA"/>
</dbReference>
<evidence type="ECO:0000256" key="6">
    <source>
        <dbReference type="SAM" id="Phobius"/>
    </source>
</evidence>
<dbReference type="Pfam" id="PF07690">
    <property type="entry name" value="MFS_1"/>
    <property type="match status" value="1"/>
</dbReference>
<feature type="domain" description="Major facilitator superfamily (MFS) profile" evidence="7">
    <location>
        <begin position="6"/>
        <end position="397"/>
    </location>
</feature>
<dbReference type="PANTHER" id="PTHR23504:SF15">
    <property type="entry name" value="MAJOR FACILITATOR SUPERFAMILY (MFS) PROFILE DOMAIN-CONTAINING PROTEIN"/>
    <property type="match status" value="1"/>
</dbReference>
<dbReference type="GO" id="GO:0016020">
    <property type="term" value="C:membrane"/>
    <property type="evidence" value="ECO:0007669"/>
    <property type="project" value="UniProtKB-SubCell"/>
</dbReference>
<dbReference type="SUPFAM" id="SSF103473">
    <property type="entry name" value="MFS general substrate transporter"/>
    <property type="match status" value="1"/>
</dbReference>
<feature type="transmembrane region" description="Helical" evidence="6">
    <location>
        <begin position="214"/>
        <end position="235"/>
    </location>
</feature>
<keyword evidence="4 6" id="KW-1133">Transmembrane helix</keyword>
<feature type="transmembrane region" description="Helical" evidence="6">
    <location>
        <begin position="374"/>
        <end position="392"/>
    </location>
</feature>
<feature type="transmembrane region" description="Helical" evidence="6">
    <location>
        <begin position="44"/>
        <end position="62"/>
    </location>
</feature>
<dbReference type="EMBL" id="LO017727">
    <property type="protein sequence ID" value="CRH07185.1"/>
    <property type="molecule type" value="Genomic_DNA"/>
</dbReference>
<keyword evidence="5 6" id="KW-0472">Membrane</keyword>
<evidence type="ECO:0000256" key="3">
    <source>
        <dbReference type="ARBA" id="ARBA00022692"/>
    </source>
</evidence>
<comment type="subcellular location">
    <subcellularLocation>
        <location evidence="1">Membrane</location>
        <topology evidence="1">Multi-pass membrane protein</topology>
    </subcellularLocation>
</comment>
<keyword evidence="3 6" id="KW-0812">Transmembrane</keyword>
<evidence type="ECO:0000256" key="1">
    <source>
        <dbReference type="ARBA" id="ARBA00004141"/>
    </source>
</evidence>
<keyword evidence="2" id="KW-0813">Transport</keyword>
<feature type="transmembrane region" description="Helical" evidence="6">
    <location>
        <begin position="346"/>
        <end position="368"/>
    </location>
</feature>
<dbReference type="InterPro" id="IPR001958">
    <property type="entry name" value="Tet-R_TetA/multi-R_MdtG-like"/>
</dbReference>
<dbReference type="GO" id="GO:0022857">
    <property type="term" value="F:transmembrane transporter activity"/>
    <property type="evidence" value="ECO:0007669"/>
    <property type="project" value="InterPro"/>
</dbReference>
<feature type="transmembrane region" description="Helical" evidence="6">
    <location>
        <begin position="163"/>
        <end position="181"/>
    </location>
</feature>
<evidence type="ECO:0000256" key="4">
    <source>
        <dbReference type="ARBA" id="ARBA00022989"/>
    </source>
</evidence>
<name>A0A1S7LJW2_MAGMO</name>
<feature type="transmembrane region" description="Helical" evidence="6">
    <location>
        <begin position="74"/>
        <end position="98"/>
    </location>
</feature>
<evidence type="ECO:0000256" key="2">
    <source>
        <dbReference type="ARBA" id="ARBA00022448"/>
    </source>
</evidence>